<name>A0A398BF83_9BACI</name>
<comment type="caution">
    <text evidence="6">The sequence shown here is derived from an EMBL/GenBank/DDBJ whole genome shotgun (WGS) entry which is preliminary data.</text>
</comment>
<accession>A0A398BF83</accession>
<dbReference type="Pfam" id="PF01555">
    <property type="entry name" value="N6_N4_Mtase"/>
    <property type="match status" value="2"/>
</dbReference>
<dbReference type="GO" id="GO:0009307">
    <property type="term" value="P:DNA restriction-modification system"/>
    <property type="evidence" value="ECO:0007669"/>
    <property type="project" value="UniProtKB-KW"/>
</dbReference>
<dbReference type="InterPro" id="IPR029063">
    <property type="entry name" value="SAM-dependent_MTases_sf"/>
</dbReference>
<evidence type="ECO:0000256" key="2">
    <source>
        <dbReference type="ARBA" id="ARBA00022603"/>
    </source>
</evidence>
<feature type="domain" description="DNA methylase N-4/N-6" evidence="5">
    <location>
        <begin position="53"/>
        <end position="175"/>
    </location>
</feature>
<dbReference type="GO" id="GO:0008170">
    <property type="term" value="F:N-methyltransferase activity"/>
    <property type="evidence" value="ECO:0007669"/>
    <property type="project" value="InterPro"/>
</dbReference>
<dbReference type="AlphaFoldDB" id="A0A398BF83"/>
<evidence type="ECO:0000256" key="4">
    <source>
        <dbReference type="ARBA" id="ARBA00022747"/>
    </source>
</evidence>
<keyword evidence="4" id="KW-0680">Restriction system</keyword>
<keyword evidence="3" id="KW-0808">Transferase</keyword>
<dbReference type="InterPro" id="IPR002941">
    <property type="entry name" value="DNA_methylase_N4/N6"/>
</dbReference>
<evidence type="ECO:0000256" key="1">
    <source>
        <dbReference type="ARBA" id="ARBA00006594"/>
    </source>
</evidence>
<protein>
    <submittedName>
        <fullName evidence="6">DNA methylase</fullName>
    </submittedName>
</protein>
<reference evidence="6 7" key="1">
    <citation type="submission" date="2018-08" db="EMBL/GenBank/DDBJ databases">
        <title>Bacillus jemisoniae sp. nov., Bacillus chryseoplanitiae sp. nov., Bacillus resnikiae sp. nov., and Bacillus frankliniae sp. nov., isolated from Viking spacecraft and associated surfaces.</title>
        <authorList>
            <person name="Seuylemezian A."/>
            <person name="Vaishampayan P."/>
        </authorList>
    </citation>
    <scope>NUCLEOTIDE SEQUENCE [LARGE SCALE GENOMIC DNA]</scope>
    <source>
        <strain evidence="6 7">MA001</strain>
    </source>
</reference>
<keyword evidence="2 6" id="KW-0489">Methyltransferase</keyword>
<feature type="domain" description="DNA methylase N-4/N-6" evidence="5">
    <location>
        <begin position="500"/>
        <end position="642"/>
    </location>
</feature>
<dbReference type="RefSeq" id="WP_119115139.1">
    <property type="nucleotide sequence ID" value="NZ_QWVS01000002.1"/>
</dbReference>
<dbReference type="GO" id="GO:0003677">
    <property type="term" value="F:DNA binding"/>
    <property type="evidence" value="ECO:0007669"/>
    <property type="project" value="InterPro"/>
</dbReference>
<evidence type="ECO:0000256" key="3">
    <source>
        <dbReference type="ARBA" id="ARBA00022679"/>
    </source>
</evidence>
<keyword evidence="7" id="KW-1185">Reference proteome</keyword>
<dbReference type="Gene3D" id="3.40.50.150">
    <property type="entry name" value="Vaccinia Virus protein VP39"/>
    <property type="match status" value="2"/>
</dbReference>
<comment type="similarity">
    <text evidence="1">Belongs to the N(4)/N(6)-methyltransferase family.</text>
</comment>
<evidence type="ECO:0000313" key="7">
    <source>
        <dbReference type="Proteomes" id="UP000266016"/>
    </source>
</evidence>
<proteinExistence type="inferred from homology"/>
<sequence>MSKDTEQLSFVNENTQADNQPVVCLGMTFKNDDERREYFRNELRKKLPELKEIEGFPIGNDEDIIALSDPPYYTVCPNPWNNEFLKLWKNDNFGNEQDVARKPYTADISEGKRDPIYIAHSYHTKVPHKAIMRYILHYTKPGDVVLDGFAGTGMTAIAANLCGNQKEVNSLGYQVNQDLQVIDEEGKVISKLGNRKAIINDLSPQASFISYNFNSPTDTHLFEQEALSIIKSVEERYKWAYQTYHIDSETNSKKLCKVNYYVWSDVFECPNCANEVVFWEAASDSETGKVKKAFSCPSCNVELTKNKMERIKETIYDQLLEKVVEQSKQVLVLVNYSFGKKKFFKKPDDYDIEVLQKITEMQFHNWVPTIGLPDGYNTKQPINSHGFTNVHHFYSLRNLHILSELYNRFKKSSLENPLLLLFSSQLINISKLNRFRPEVSFPYNPLNGTLYIGSQVSESNVFDAYYNKLKRFVDAYKIQSRSTVISCSSTTDLELEENSVDYIFTDPPFGANIMYSELSFIWESWLKVRTNNNTEAIINSTQRKGLPEYQDLVEKCFSNYYKALKPGRWITVEFSNSQASVWNAIQEAIQRAGFVIANVSVLDKQQGSFKAVTSTTAVKQDLVISAYKPREENVQKMKHEANTEASAWTFVMQHLEQLPVFIGQKGEATIIAERTPRILFDRMVAYHVQNGLPVPISSPEFQVGVAQRFPMRDGMAFLENQVAEYDKKRILVKEFAQMSLFVSDETSAIEWIRQQLMKKTQTRQDLHPAFMKEIQHIAKHEMLPELDDLLYQNFLRYDGDASVPDQIASYLRKNYKDLRGLDNDDSTLKDKALNRWYVPDPNKQADLEKLREKSLLREFEGYIEELEKSKKKLKQFRTEAVRAGFKKAWSDKDYQKIVTVGERLPESVIQEDDKLLMYYDNAQIRLGL</sequence>
<evidence type="ECO:0000259" key="5">
    <source>
        <dbReference type="Pfam" id="PF01555"/>
    </source>
</evidence>
<dbReference type="SUPFAM" id="SSF53335">
    <property type="entry name" value="S-adenosyl-L-methionine-dependent methyltransferases"/>
    <property type="match status" value="2"/>
</dbReference>
<dbReference type="EMBL" id="QWVS01000002">
    <property type="protein sequence ID" value="RID89029.1"/>
    <property type="molecule type" value="Genomic_DNA"/>
</dbReference>
<dbReference type="GO" id="GO:0032259">
    <property type="term" value="P:methylation"/>
    <property type="evidence" value="ECO:0007669"/>
    <property type="project" value="UniProtKB-KW"/>
</dbReference>
<gene>
    <name evidence="6" type="ORF">D1953_00170</name>
</gene>
<dbReference type="PROSITE" id="PS00092">
    <property type="entry name" value="N6_MTASE"/>
    <property type="match status" value="1"/>
</dbReference>
<dbReference type="Proteomes" id="UP000266016">
    <property type="component" value="Unassembled WGS sequence"/>
</dbReference>
<organism evidence="6 7">
    <name type="scientific">Peribacillus asahii</name>
    <dbReference type="NCBI Taxonomy" id="228899"/>
    <lineage>
        <taxon>Bacteria</taxon>
        <taxon>Bacillati</taxon>
        <taxon>Bacillota</taxon>
        <taxon>Bacilli</taxon>
        <taxon>Bacillales</taxon>
        <taxon>Bacillaceae</taxon>
        <taxon>Peribacillus</taxon>
    </lineage>
</organism>
<dbReference type="InterPro" id="IPR002052">
    <property type="entry name" value="DNA_methylase_N6_adenine_CS"/>
</dbReference>
<evidence type="ECO:0000313" key="6">
    <source>
        <dbReference type="EMBL" id="RID89029.1"/>
    </source>
</evidence>